<feature type="domain" description="Glycosyltransferase subfamily 4-like N-terminal" evidence="2">
    <location>
        <begin position="40"/>
        <end position="189"/>
    </location>
</feature>
<dbReference type="Pfam" id="PF13439">
    <property type="entry name" value="Glyco_transf_4"/>
    <property type="match status" value="1"/>
</dbReference>
<name>L0GTZ8_9GAMM</name>
<reference evidence="3 4" key="1">
    <citation type="submission" date="2011-09" db="EMBL/GenBank/DDBJ databases">
        <title>Complete sequence of chromosome of Thioflavicoccus mobilis 8321.</title>
        <authorList>
            <consortium name="US DOE Joint Genome Institute"/>
            <person name="Lucas S."/>
            <person name="Han J."/>
            <person name="Lapidus A."/>
            <person name="Cheng J.-F."/>
            <person name="Goodwin L."/>
            <person name="Pitluck S."/>
            <person name="Peters L."/>
            <person name="Ovchinnikova G."/>
            <person name="Lu M."/>
            <person name="Detter J.C."/>
            <person name="Han C."/>
            <person name="Tapia R."/>
            <person name="Land M."/>
            <person name="Hauser L."/>
            <person name="Kyrpides N."/>
            <person name="Ivanova N."/>
            <person name="Pagani I."/>
            <person name="Vogl K."/>
            <person name="Liu Z."/>
            <person name="Imhoff J."/>
            <person name="Thiel V."/>
            <person name="Frigaard N.-U."/>
            <person name="Bryant D."/>
            <person name="Woyke T."/>
        </authorList>
    </citation>
    <scope>NUCLEOTIDE SEQUENCE [LARGE SCALE GENOMIC DNA]</scope>
    <source>
        <strain evidence="3 4">8321</strain>
    </source>
</reference>
<dbReference type="HOGENOM" id="CLU_717111_0_0_6"/>
<dbReference type="KEGG" id="tmb:Thimo_1448"/>
<dbReference type="InterPro" id="IPR050194">
    <property type="entry name" value="Glycosyltransferase_grp1"/>
</dbReference>
<dbReference type="Gene3D" id="3.40.50.2000">
    <property type="entry name" value="Glycogen Phosphorylase B"/>
    <property type="match status" value="2"/>
</dbReference>
<dbReference type="InterPro" id="IPR028098">
    <property type="entry name" value="Glyco_trans_4-like_N"/>
</dbReference>
<accession>L0GTZ8</accession>
<evidence type="ECO:0000313" key="4">
    <source>
        <dbReference type="Proteomes" id="UP000010816"/>
    </source>
</evidence>
<dbReference type="PANTHER" id="PTHR45947">
    <property type="entry name" value="SULFOQUINOVOSYL TRANSFERASE SQD2"/>
    <property type="match status" value="1"/>
</dbReference>
<gene>
    <name evidence="3" type="ORF">Thimo_1448</name>
</gene>
<keyword evidence="4" id="KW-1185">Reference proteome</keyword>
<dbReference type="eggNOG" id="COG0438">
    <property type="taxonomic scope" value="Bacteria"/>
</dbReference>
<dbReference type="PANTHER" id="PTHR45947:SF3">
    <property type="entry name" value="SULFOQUINOVOSYL TRANSFERASE SQD2"/>
    <property type="match status" value="1"/>
</dbReference>
<dbReference type="SUPFAM" id="SSF53756">
    <property type="entry name" value="UDP-Glycosyltransferase/glycogen phosphorylase"/>
    <property type="match status" value="1"/>
</dbReference>
<dbReference type="InterPro" id="IPR001296">
    <property type="entry name" value="Glyco_trans_1"/>
</dbReference>
<proteinExistence type="predicted"/>
<protein>
    <submittedName>
        <fullName evidence="3">Glycosyltransferase</fullName>
    </submittedName>
</protein>
<dbReference type="Pfam" id="PF00534">
    <property type="entry name" value="Glycos_transf_1"/>
    <property type="match status" value="1"/>
</dbReference>
<dbReference type="GO" id="GO:0016757">
    <property type="term" value="F:glycosyltransferase activity"/>
    <property type="evidence" value="ECO:0007669"/>
    <property type="project" value="InterPro"/>
</dbReference>
<evidence type="ECO:0000313" key="3">
    <source>
        <dbReference type="EMBL" id="AGA90238.1"/>
    </source>
</evidence>
<dbReference type="PATRIC" id="fig|765912.4.peg.1415"/>
<dbReference type="AlphaFoldDB" id="L0GTZ8"/>
<sequence>MLNLSAMDQPANASQTPTATDLSAAGLRVAIVSDAAPERNGVGAYYRDLAEHLRAAGARVELVAPRFRGGNWYGGLPLPLPGDPTQKILVPPISLVTRRLARLAPHAIVVPTPGPYGLLGMHLAGRKRTALIVGFHTHFERLTDLFPGWRVRARIAQACLTFSNRLLFANSQLVLANTEEMVEVARSIGAVNLAVMGTSIPRRFLADTAPPLNPTIRKVLFAGRLAPEKNLDAIVEAAHRLPEMEFQVAGDGPLRDWILEQANRLPNLRYVGWVKRRQMMSLIDGVDCLVLPSKVESFGTIALEAMARRRLVVVSANCGITSWEPLNRGLFRMRDGETLADVLARIASLDRAIRERKAQIARAAACEMNERNLAHWLEVLARGQALTTHA</sequence>
<feature type="domain" description="Glycosyl transferase family 1" evidence="1">
    <location>
        <begin position="214"/>
        <end position="321"/>
    </location>
</feature>
<dbReference type="Proteomes" id="UP000010816">
    <property type="component" value="Chromosome"/>
</dbReference>
<dbReference type="RefSeq" id="WP_015280380.1">
    <property type="nucleotide sequence ID" value="NC_019940.1"/>
</dbReference>
<keyword evidence="3" id="KW-0808">Transferase</keyword>
<organism evidence="3 4">
    <name type="scientific">Thioflavicoccus mobilis 8321</name>
    <dbReference type="NCBI Taxonomy" id="765912"/>
    <lineage>
        <taxon>Bacteria</taxon>
        <taxon>Pseudomonadati</taxon>
        <taxon>Pseudomonadota</taxon>
        <taxon>Gammaproteobacteria</taxon>
        <taxon>Chromatiales</taxon>
        <taxon>Chromatiaceae</taxon>
        <taxon>Thioflavicoccus</taxon>
    </lineage>
</organism>
<evidence type="ECO:0000259" key="2">
    <source>
        <dbReference type="Pfam" id="PF13439"/>
    </source>
</evidence>
<dbReference type="EMBL" id="CP003051">
    <property type="protein sequence ID" value="AGA90238.1"/>
    <property type="molecule type" value="Genomic_DNA"/>
</dbReference>
<evidence type="ECO:0000259" key="1">
    <source>
        <dbReference type="Pfam" id="PF00534"/>
    </source>
</evidence>
<dbReference type="STRING" id="765912.Thimo_1448"/>